<feature type="transmembrane region" description="Helical" evidence="1">
    <location>
        <begin position="47"/>
        <end position="69"/>
    </location>
</feature>
<name>A0ABR2WI83_9FUNG</name>
<keyword evidence="1" id="KW-1133">Transmembrane helix</keyword>
<accession>A0ABR2WI83</accession>
<feature type="transmembrane region" description="Helical" evidence="1">
    <location>
        <begin position="223"/>
        <end position="250"/>
    </location>
</feature>
<protein>
    <submittedName>
        <fullName evidence="2">Uncharacterized protein</fullName>
    </submittedName>
</protein>
<keyword evidence="3" id="KW-1185">Reference proteome</keyword>
<evidence type="ECO:0000313" key="2">
    <source>
        <dbReference type="EMBL" id="KAK9761215.1"/>
    </source>
</evidence>
<gene>
    <name evidence="2" type="ORF">K7432_014044</name>
</gene>
<feature type="transmembrane region" description="Helical" evidence="1">
    <location>
        <begin position="146"/>
        <end position="166"/>
    </location>
</feature>
<feature type="transmembrane region" description="Helical" evidence="1">
    <location>
        <begin position="9"/>
        <end position="27"/>
    </location>
</feature>
<evidence type="ECO:0000256" key="1">
    <source>
        <dbReference type="SAM" id="Phobius"/>
    </source>
</evidence>
<feature type="transmembrane region" description="Helical" evidence="1">
    <location>
        <begin position="173"/>
        <end position="193"/>
    </location>
</feature>
<comment type="caution">
    <text evidence="2">The sequence shown here is derived from an EMBL/GenBank/DDBJ whole genome shotgun (WGS) entry which is preliminary data.</text>
</comment>
<organism evidence="2 3">
    <name type="scientific">Basidiobolus ranarum</name>
    <dbReference type="NCBI Taxonomy" id="34480"/>
    <lineage>
        <taxon>Eukaryota</taxon>
        <taxon>Fungi</taxon>
        <taxon>Fungi incertae sedis</taxon>
        <taxon>Zoopagomycota</taxon>
        <taxon>Entomophthoromycotina</taxon>
        <taxon>Basidiobolomycetes</taxon>
        <taxon>Basidiobolales</taxon>
        <taxon>Basidiobolaceae</taxon>
        <taxon>Basidiobolus</taxon>
    </lineage>
</organism>
<dbReference type="EMBL" id="JASJQH010001498">
    <property type="protein sequence ID" value="KAK9761215.1"/>
    <property type="molecule type" value="Genomic_DNA"/>
</dbReference>
<reference evidence="2 3" key="1">
    <citation type="submission" date="2023-04" db="EMBL/GenBank/DDBJ databases">
        <title>Genome of Basidiobolus ranarum AG-B5.</title>
        <authorList>
            <person name="Stajich J.E."/>
            <person name="Carter-House D."/>
            <person name="Gryganskyi A."/>
        </authorList>
    </citation>
    <scope>NUCLEOTIDE SEQUENCE [LARGE SCALE GENOMIC DNA]</scope>
    <source>
        <strain evidence="2 3">AG-B5</strain>
    </source>
</reference>
<proteinExistence type="predicted"/>
<feature type="transmembrane region" description="Helical" evidence="1">
    <location>
        <begin position="262"/>
        <end position="282"/>
    </location>
</feature>
<evidence type="ECO:0000313" key="3">
    <source>
        <dbReference type="Proteomes" id="UP001479436"/>
    </source>
</evidence>
<keyword evidence="1" id="KW-0472">Membrane</keyword>
<dbReference type="Proteomes" id="UP001479436">
    <property type="component" value="Unassembled WGS sequence"/>
</dbReference>
<keyword evidence="1" id="KW-0812">Transmembrane</keyword>
<feature type="transmembrane region" description="Helical" evidence="1">
    <location>
        <begin position="107"/>
        <end position="126"/>
    </location>
</feature>
<sequence length="316" mass="36744">MTHLSDYTYLDRLICNILALIWILHRIQTLVGIRGALNLKRFRKGELRPIITFLLLVSNVLTVVYDIIVTTIKYREGYMTIGDNVVSKPKEYWSAEDLRLLPISDSLIDYGFAFLTSSLFLFQATWNFIVQSYTKRPFMNSIEFHLYLVYSCLSFASYALLQFFYLRDKTQSTIIPQMFFCSELLVLTCFTIINQTRLHKTLHEVGGTSQARKTLEFSMKLNVYLGASMIMMCVPLFTINTDILTTGVIVHNRFISDLLMKFFNLGYTGTFVFLCMTLYPTYDYSHCDCSRNNRFAAYQLDNRYEELANGPSRMIL</sequence>